<feature type="compositionally biased region" description="Basic and acidic residues" evidence="1">
    <location>
        <begin position="683"/>
        <end position="716"/>
    </location>
</feature>
<protein>
    <submittedName>
        <fullName evidence="4">Dentin sialophosphoprotein</fullName>
    </submittedName>
</protein>
<feature type="region of interest" description="Disordered" evidence="1">
    <location>
        <begin position="1063"/>
        <end position="1151"/>
    </location>
</feature>
<dbReference type="RefSeq" id="XP_039127236.1">
    <property type="nucleotide sequence ID" value="XM_039271302.1"/>
</dbReference>
<feature type="region of interest" description="Disordered" evidence="1">
    <location>
        <begin position="419"/>
        <end position="591"/>
    </location>
</feature>
<dbReference type="PANTHER" id="PTHR38372">
    <property type="entry name" value="DENTIN SIALOPHOSPHOPROTEIN-LIKE PROTEIN"/>
    <property type="match status" value="1"/>
</dbReference>
<feature type="compositionally biased region" description="Polar residues" evidence="1">
    <location>
        <begin position="1006"/>
        <end position="1017"/>
    </location>
</feature>
<feature type="compositionally biased region" description="Basic and acidic residues" evidence="1">
    <location>
        <begin position="459"/>
        <end position="470"/>
    </location>
</feature>
<dbReference type="PANTHER" id="PTHR38372:SF2">
    <property type="entry name" value="DENTIN SIALOPHOSPHOPROTEIN-LIKE PROTEIN"/>
    <property type="match status" value="1"/>
</dbReference>
<feature type="compositionally biased region" description="Acidic residues" evidence="1">
    <location>
        <begin position="480"/>
        <end position="493"/>
    </location>
</feature>
<evidence type="ECO:0000259" key="2">
    <source>
        <dbReference type="PROSITE" id="PS51980"/>
    </source>
</evidence>
<dbReference type="PROSITE" id="PS51980">
    <property type="entry name" value="OCEL"/>
    <property type="match status" value="1"/>
</dbReference>
<feature type="compositionally biased region" description="Basic and acidic residues" evidence="1">
    <location>
        <begin position="1063"/>
        <end position="1084"/>
    </location>
</feature>
<evidence type="ECO:0000313" key="3">
    <source>
        <dbReference type="Proteomes" id="UP001515500"/>
    </source>
</evidence>
<dbReference type="GeneID" id="120263415"/>
<evidence type="ECO:0000313" key="4">
    <source>
        <dbReference type="RefSeq" id="XP_039127236.1"/>
    </source>
</evidence>
<feature type="region of interest" description="Disordered" evidence="1">
    <location>
        <begin position="229"/>
        <end position="281"/>
    </location>
</feature>
<feature type="region of interest" description="Disordered" evidence="1">
    <location>
        <begin position="1006"/>
        <end position="1030"/>
    </location>
</feature>
<feature type="domain" description="OCEL" evidence="2">
    <location>
        <begin position="1159"/>
        <end position="1267"/>
    </location>
</feature>
<sequence length="1269" mass="140010">MFKLGRGGAGAGGSGRGSGGKRALPPPPPPRPGARLPAARGAGRGGRQGPGGGGGEPPSREESFSLVPGPSLNFAAIIRLTPDIVNEIRRAEAQGGAARIKFDSNPNNHSGNVIDISGKEFRFTWSRELGDLCDIYEERQSGEDGHGLLVERGAAWRKLNVQRILDESTKNHVKMLSEEAERQSKSRKSIVLDPANPSVKNQAKTMAAAAVEGSMRRMSWKHKKDTFFKKHKSEQNPGPSVVSSKTFPKGGISSNNTTKAMPAVSPQLSPPEQPGPGTSSSPIVAANYTKEDLNIEEIFAPLTGGKEDTGNFGKEMSCNVNDRGIAGQHRDLRSLLISRLLENPKGMNLKSLEKAVGGMIPNAEKKIESILKNIAIFQAPGRYILKPGVEVENHRKQGSESGSSPESAHDHTGAAESFFMEKGSRENIEQETKLNSKLEEESDPFTVIDMNPSGPDPFSGKDKTGNESEARANSSSESGSDSDSDSDSSDSESDSGSQSHSPAGSASASSSNSESDNSSSSKEGSDVDVDIMTSDDEKEDGEHKAEAPNAKLSSSPGEWQQNDGLPAQNGNVDGHRDEHFTSSPLDLNDLDVGDERDVDIIESPINNGPKASENFRTEIAKNADLETYPMNSRYSAEVLAFSPDKHKKTERLLPYARNSTDDPNQQTFDQSVTGTQTIFSEKSGPDKMGVKEKNSKAKSRKTSDREEFQEKPEISKRSKSTSSAKTLYLGKSKDSANSEDLQNITPEKSRPGQYKDHILQADNNVRMNANAEAITQDYSLSVPGKFKASRNIGRKQPGPDFQNTPIYEGDQPGQRISDFGRKRKASNNVDKSTRCVENSGRGNKPAETLSVHPDESDASTMKNIPLHENVPMTRNKLHKDLRDENGDSSERYLTKNMRESIAGEKLSSTPDSYSRKSGELKDSGQVPQFRRSDMLNPPVVDRKGNTLRRELSDLELGEFREPPATEENVGVKRLFERKDSFKSSDNKVAIPNNLEQDMNKARAMTNSTIDSKRQSPSIMRGGSNGKQDGFDRRIEDNLVTSSRPQQRVMVSQGQPFLKDPVDSEVVSHLDKSTEIVGKTEKKTNEGIGLESHAPRNDHKRGGPTGSKTIKESKSQKINSLRDSACQGNNTAWVESNANDRGRRESSSDEDSFFYTKYDKDEPELKPPIKDYLQYKEYVQEYREKYGHYCSLNKNLENFRNDFLGLGQELDHAQGRDLEEYYDILEHLRKLYRQHGEKHKQMKKVFILLHEEVKHLKQRIKDFAETYSQE</sequence>
<name>A0AB40BJ09_DIOCR</name>
<feature type="region of interest" description="Disordered" evidence="1">
    <location>
        <begin position="644"/>
        <end position="756"/>
    </location>
</feature>
<feature type="compositionally biased region" description="Basic and acidic residues" evidence="1">
    <location>
        <begin position="913"/>
        <end position="922"/>
    </location>
</feature>
<dbReference type="Gene3D" id="6.10.140.340">
    <property type="match status" value="1"/>
</dbReference>
<feature type="region of interest" description="Disordered" evidence="1">
    <location>
        <begin position="875"/>
        <end position="924"/>
    </location>
</feature>
<feature type="compositionally biased region" description="Polar residues" evidence="1">
    <location>
        <begin position="235"/>
        <end position="259"/>
    </location>
</feature>
<feature type="compositionally biased region" description="Low complexity" evidence="1">
    <location>
        <begin position="494"/>
        <end position="522"/>
    </location>
</feature>
<reference evidence="4" key="1">
    <citation type="submission" date="2025-08" db="UniProtKB">
        <authorList>
            <consortium name="RefSeq"/>
        </authorList>
    </citation>
    <scope>IDENTIFICATION</scope>
</reference>
<feature type="region of interest" description="Disordered" evidence="1">
    <location>
        <begin position="1"/>
        <end position="67"/>
    </location>
</feature>
<feature type="region of interest" description="Disordered" evidence="1">
    <location>
        <begin position="176"/>
        <end position="203"/>
    </location>
</feature>
<feature type="compositionally biased region" description="Gly residues" evidence="1">
    <location>
        <begin position="42"/>
        <end position="56"/>
    </location>
</feature>
<dbReference type="AlphaFoldDB" id="A0AB40BJ09"/>
<feature type="compositionally biased region" description="Basic and acidic residues" evidence="1">
    <location>
        <begin position="1137"/>
        <end position="1146"/>
    </location>
</feature>
<feature type="compositionally biased region" description="Acidic residues" evidence="1">
    <location>
        <begin position="526"/>
        <end position="539"/>
    </location>
</feature>
<evidence type="ECO:0000256" key="1">
    <source>
        <dbReference type="SAM" id="MobiDB-lite"/>
    </source>
</evidence>
<organism evidence="3 4">
    <name type="scientific">Dioscorea cayennensis subsp. rotundata</name>
    <name type="common">White Guinea yam</name>
    <name type="synonym">Dioscorea rotundata</name>
    <dbReference type="NCBI Taxonomy" id="55577"/>
    <lineage>
        <taxon>Eukaryota</taxon>
        <taxon>Viridiplantae</taxon>
        <taxon>Streptophyta</taxon>
        <taxon>Embryophyta</taxon>
        <taxon>Tracheophyta</taxon>
        <taxon>Spermatophyta</taxon>
        <taxon>Magnoliopsida</taxon>
        <taxon>Liliopsida</taxon>
        <taxon>Dioscoreales</taxon>
        <taxon>Dioscoreaceae</taxon>
        <taxon>Dioscorea</taxon>
    </lineage>
</organism>
<gene>
    <name evidence="4" type="primary">LOC120263415</name>
</gene>
<feature type="compositionally biased region" description="Basic and acidic residues" evidence="1">
    <location>
        <begin position="878"/>
        <end position="902"/>
    </location>
</feature>
<proteinExistence type="predicted"/>
<dbReference type="Proteomes" id="UP001515500">
    <property type="component" value="Chromosome 6"/>
</dbReference>
<feature type="compositionally biased region" description="Basic and acidic residues" evidence="1">
    <location>
        <begin position="422"/>
        <end position="439"/>
    </location>
</feature>
<feature type="region of interest" description="Disordered" evidence="1">
    <location>
        <begin position="393"/>
        <end position="412"/>
    </location>
</feature>
<dbReference type="Pfam" id="PF07303">
    <property type="entry name" value="Occludin_ELL"/>
    <property type="match status" value="1"/>
</dbReference>
<feature type="compositionally biased region" description="Gly residues" evidence="1">
    <location>
        <begin position="1"/>
        <end position="20"/>
    </location>
</feature>
<dbReference type="SUPFAM" id="SSF144292">
    <property type="entry name" value="occludin/ELL-like"/>
    <property type="match status" value="1"/>
</dbReference>
<feature type="compositionally biased region" description="Basic and acidic residues" evidence="1">
    <location>
        <begin position="747"/>
        <end position="756"/>
    </location>
</feature>
<feature type="compositionally biased region" description="Polar residues" evidence="1">
    <location>
        <begin position="551"/>
        <end position="571"/>
    </location>
</feature>
<feature type="compositionally biased region" description="Polar residues" evidence="1">
    <location>
        <begin position="657"/>
        <end position="680"/>
    </location>
</feature>
<feature type="compositionally biased region" description="Polar residues" evidence="1">
    <location>
        <begin position="1115"/>
        <end position="1136"/>
    </location>
</feature>
<dbReference type="InterPro" id="IPR010844">
    <property type="entry name" value="Occludin_ELL"/>
</dbReference>
<keyword evidence="3" id="KW-1185">Reference proteome</keyword>
<feature type="region of interest" description="Disordered" evidence="1">
    <location>
        <begin position="789"/>
        <end position="861"/>
    </location>
</feature>
<accession>A0AB40BJ09</accession>